<evidence type="ECO:0000256" key="1">
    <source>
        <dbReference type="ARBA" id="ARBA00008791"/>
    </source>
</evidence>
<dbReference type="SUPFAM" id="SSF52402">
    <property type="entry name" value="Adenine nucleotide alpha hydrolases-like"/>
    <property type="match status" value="1"/>
</dbReference>
<feature type="domain" description="UspA" evidence="2">
    <location>
        <begin position="1"/>
        <end position="137"/>
    </location>
</feature>
<dbReference type="AlphaFoldDB" id="A0A1I6ITJ2"/>
<dbReference type="PRINTS" id="PR01438">
    <property type="entry name" value="UNVRSLSTRESS"/>
</dbReference>
<dbReference type="RefSeq" id="WP_089883591.1">
    <property type="nucleotide sequence ID" value="NZ_FOYS01000008.1"/>
</dbReference>
<dbReference type="InterPro" id="IPR006015">
    <property type="entry name" value="Universal_stress_UspA"/>
</dbReference>
<evidence type="ECO:0000313" key="4">
    <source>
        <dbReference type="Proteomes" id="UP000243250"/>
    </source>
</evidence>
<dbReference type="Proteomes" id="UP000243250">
    <property type="component" value="Unassembled WGS sequence"/>
</dbReference>
<gene>
    <name evidence="3" type="ORF">SAMN04488124_3648</name>
</gene>
<name>A0A1I6ITJ2_9EURY</name>
<reference evidence="4" key="1">
    <citation type="submission" date="2016-10" db="EMBL/GenBank/DDBJ databases">
        <authorList>
            <person name="Varghese N."/>
            <person name="Submissions S."/>
        </authorList>
    </citation>
    <scope>NUCLEOTIDE SEQUENCE [LARGE SCALE GENOMIC DNA]</scope>
    <source>
        <strain evidence="4">CGMCC 1.8711</strain>
    </source>
</reference>
<dbReference type="InterPro" id="IPR006016">
    <property type="entry name" value="UspA"/>
</dbReference>
<dbReference type="Pfam" id="PF00582">
    <property type="entry name" value="Usp"/>
    <property type="match status" value="1"/>
</dbReference>
<evidence type="ECO:0000259" key="2">
    <source>
        <dbReference type="Pfam" id="PF00582"/>
    </source>
</evidence>
<dbReference type="CDD" id="cd00293">
    <property type="entry name" value="USP-like"/>
    <property type="match status" value="1"/>
</dbReference>
<sequence>MFDTIVIATDGSESVRRAVGVAADLADRFDATVHALYVVDAGEVDSSPERLREEMRDALTERGERALSEVEEATDRPVTTAVREGRPATVVGDYAREIDADVVALGTRGRHGENRFLIGSVAERVVRTCPVPVLTVRQLAEDERDGPTGTPETV</sequence>
<comment type="similarity">
    <text evidence="1">Belongs to the universal stress protein A family.</text>
</comment>
<organism evidence="3 4">
    <name type="scientific">Halogeometricum limi</name>
    <dbReference type="NCBI Taxonomy" id="555875"/>
    <lineage>
        <taxon>Archaea</taxon>
        <taxon>Methanobacteriati</taxon>
        <taxon>Methanobacteriota</taxon>
        <taxon>Stenosarchaea group</taxon>
        <taxon>Halobacteria</taxon>
        <taxon>Halobacteriales</taxon>
        <taxon>Haloferacaceae</taxon>
        <taxon>Halogeometricum</taxon>
    </lineage>
</organism>
<dbReference type="OrthoDB" id="105697at2157"/>
<dbReference type="PANTHER" id="PTHR46268">
    <property type="entry name" value="STRESS RESPONSE PROTEIN NHAX"/>
    <property type="match status" value="1"/>
</dbReference>
<evidence type="ECO:0000313" key="3">
    <source>
        <dbReference type="EMBL" id="SFR70062.1"/>
    </source>
</evidence>
<dbReference type="InterPro" id="IPR014729">
    <property type="entry name" value="Rossmann-like_a/b/a_fold"/>
</dbReference>
<dbReference type="Gene3D" id="3.40.50.620">
    <property type="entry name" value="HUPs"/>
    <property type="match status" value="1"/>
</dbReference>
<dbReference type="PANTHER" id="PTHR46268:SF6">
    <property type="entry name" value="UNIVERSAL STRESS PROTEIN UP12"/>
    <property type="match status" value="1"/>
</dbReference>
<keyword evidence="4" id="KW-1185">Reference proteome</keyword>
<dbReference type="EMBL" id="FOYS01000008">
    <property type="protein sequence ID" value="SFR70062.1"/>
    <property type="molecule type" value="Genomic_DNA"/>
</dbReference>
<proteinExistence type="inferred from homology"/>
<accession>A0A1I6ITJ2</accession>
<protein>
    <submittedName>
        <fullName evidence="3">Nucleotide-binding universal stress protein, UspA family</fullName>
    </submittedName>
</protein>
<dbReference type="STRING" id="555875.SAMN04488124_3648"/>